<protein>
    <submittedName>
        <fullName evidence="2">Uncharacterized protein</fullName>
    </submittedName>
</protein>
<feature type="region of interest" description="Disordered" evidence="1">
    <location>
        <begin position="74"/>
        <end position="93"/>
    </location>
</feature>
<comment type="caution">
    <text evidence="2">The sequence shown here is derived from an EMBL/GenBank/DDBJ whole genome shotgun (WGS) entry which is preliminary data.</text>
</comment>
<dbReference type="EMBL" id="JABSTU010000006">
    <property type="protein sequence ID" value="KAH8027300.1"/>
    <property type="molecule type" value="Genomic_DNA"/>
</dbReference>
<gene>
    <name evidence="2" type="ORF">HPB51_004212</name>
</gene>
<accession>A0A9J6DZ75</accession>
<reference evidence="2" key="2">
    <citation type="submission" date="2021-09" db="EMBL/GenBank/DDBJ databases">
        <authorList>
            <person name="Jia N."/>
            <person name="Wang J."/>
            <person name="Shi W."/>
            <person name="Du L."/>
            <person name="Sun Y."/>
            <person name="Zhan W."/>
            <person name="Jiang J."/>
            <person name="Wang Q."/>
            <person name="Zhang B."/>
            <person name="Ji P."/>
            <person name="Sakyi L.B."/>
            <person name="Cui X."/>
            <person name="Yuan T."/>
            <person name="Jiang B."/>
            <person name="Yang W."/>
            <person name="Lam T.T.-Y."/>
            <person name="Chang Q."/>
            <person name="Ding S."/>
            <person name="Wang X."/>
            <person name="Zhu J."/>
            <person name="Ruan X."/>
            <person name="Zhao L."/>
            <person name="Wei J."/>
            <person name="Que T."/>
            <person name="Du C."/>
            <person name="Cheng J."/>
            <person name="Dai P."/>
            <person name="Han X."/>
            <person name="Huang E."/>
            <person name="Gao Y."/>
            <person name="Liu J."/>
            <person name="Shao H."/>
            <person name="Ye R."/>
            <person name="Li L."/>
            <person name="Wei W."/>
            <person name="Wang X."/>
            <person name="Wang C."/>
            <person name="Huo Q."/>
            <person name="Li W."/>
            <person name="Guo W."/>
            <person name="Chen H."/>
            <person name="Chen S."/>
            <person name="Zhou L."/>
            <person name="Zhou L."/>
            <person name="Ni X."/>
            <person name="Tian J."/>
            <person name="Zhou Y."/>
            <person name="Sheng Y."/>
            <person name="Liu T."/>
            <person name="Pan Y."/>
            <person name="Xia L."/>
            <person name="Li J."/>
            <person name="Zhao F."/>
            <person name="Cao W."/>
        </authorList>
    </citation>
    <scope>NUCLEOTIDE SEQUENCE</scope>
    <source>
        <strain evidence="2">Rmic-2018</strain>
        <tissue evidence="2">Larvae</tissue>
    </source>
</reference>
<evidence type="ECO:0000313" key="3">
    <source>
        <dbReference type="Proteomes" id="UP000821866"/>
    </source>
</evidence>
<keyword evidence="3" id="KW-1185">Reference proteome</keyword>
<proteinExistence type="predicted"/>
<organism evidence="2 3">
    <name type="scientific">Rhipicephalus microplus</name>
    <name type="common">Cattle tick</name>
    <name type="synonym">Boophilus microplus</name>
    <dbReference type="NCBI Taxonomy" id="6941"/>
    <lineage>
        <taxon>Eukaryota</taxon>
        <taxon>Metazoa</taxon>
        <taxon>Ecdysozoa</taxon>
        <taxon>Arthropoda</taxon>
        <taxon>Chelicerata</taxon>
        <taxon>Arachnida</taxon>
        <taxon>Acari</taxon>
        <taxon>Parasitiformes</taxon>
        <taxon>Ixodida</taxon>
        <taxon>Ixodoidea</taxon>
        <taxon>Ixodidae</taxon>
        <taxon>Rhipicephalinae</taxon>
        <taxon>Rhipicephalus</taxon>
        <taxon>Boophilus</taxon>
    </lineage>
</organism>
<evidence type="ECO:0000256" key="1">
    <source>
        <dbReference type="SAM" id="MobiDB-lite"/>
    </source>
</evidence>
<dbReference type="Proteomes" id="UP000821866">
    <property type="component" value="Chromosome 4"/>
</dbReference>
<feature type="region of interest" description="Disordered" evidence="1">
    <location>
        <begin position="1"/>
        <end position="32"/>
    </location>
</feature>
<dbReference type="AlphaFoldDB" id="A0A9J6DZ75"/>
<feature type="compositionally biased region" description="Basic and acidic residues" evidence="1">
    <location>
        <begin position="23"/>
        <end position="32"/>
    </location>
</feature>
<name>A0A9J6DZ75_RHIMP</name>
<evidence type="ECO:0000313" key="2">
    <source>
        <dbReference type="EMBL" id="KAH8027300.1"/>
    </source>
</evidence>
<sequence>MASGGNSAPDDSEDDGDPPVQERQPERLRDRLISRSVDVAPPVVAAAPRGGAWRTDNPDGLPLYHLQRNAAETADNPRLLGEPPSCCPSPTPSLAPVPDLLELLHVKKGALQP</sequence>
<reference evidence="2" key="1">
    <citation type="journal article" date="2020" name="Cell">
        <title>Large-Scale Comparative Analyses of Tick Genomes Elucidate Their Genetic Diversity and Vector Capacities.</title>
        <authorList>
            <consortium name="Tick Genome and Microbiome Consortium (TIGMIC)"/>
            <person name="Jia N."/>
            <person name="Wang J."/>
            <person name="Shi W."/>
            <person name="Du L."/>
            <person name="Sun Y."/>
            <person name="Zhan W."/>
            <person name="Jiang J.F."/>
            <person name="Wang Q."/>
            <person name="Zhang B."/>
            <person name="Ji P."/>
            <person name="Bell-Sakyi L."/>
            <person name="Cui X.M."/>
            <person name="Yuan T.T."/>
            <person name="Jiang B.G."/>
            <person name="Yang W.F."/>
            <person name="Lam T.T."/>
            <person name="Chang Q.C."/>
            <person name="Ding S.J."/>
            <person name="Wang X.J."/>
            <person name="Zhu J.G."/>
            <person name="Ruan X.D."/>
            <person name="Zhao L."/>
            <person name="Wei J.T."/>
            <person name="Ye R.Z."/>
            <person name="Que T.C."/>
            <person name="Du C.H."/>
            <person name="Zhou Y.H."/>
            <person name="Cheng J.X."/>
            <person name="Dai P.F."/>
            <person name="Guo W.B."/>
            <person name="Han X.H."/>
            <person name="Huang E.J."/>
            <person name="Li L.F."/>
            <person name="Wei W."/>
            <person name="Gao Y.C."/>
            <person name="Liu J.Z."/>
            <person name="Shao H.Z."/>
            <person name="Wang X."/>
            <person name="Wang C.C."/>
            <person name="Yang T.C."/>
            <person name="Huo Q.B."/>
            <person name="Li W."/>
            <person name="Chen H.Y."/>
            <person name="Chen S.E."/>
            <person name="Zhou L.G."/>
            <person name="Ni X.B."/>
            <person name="Tian J.H."/>
            <person name="Sheng Y."/>
            <person name="Liu T."/>
            <person name="Pan Y.S."/>
            <person name="Xia L.Y."/>
            <person name="Li J."/>
            <person name="Zhao F."/>
            <person name="Cao W.C."/>
        </authorList>
    </citation>
    <scope>NUCLEOTIDE SEQUENCE</scope>
    <source>
        <strain evidence="2">Rmic-2018</strain>
    </source>
</reference>